<sequence length="88" mass="10104">MPISDIRPIDNPDRVINEIYQLYFALLDLTLLINLVDDDLSFRCVLNQKLTKPSLIASNLIIDNIYHTIDTINLTEANIRNSLDADQF</sequence>
<dbReference type="EMBL" id="LHPJ01000005">
    <property type="protein sequence ID" value="KOO04437.1"/>
    <property type="molecule type" value="Genomic_DNA"/>
</dbReference>
<dbReference type="AlphaFoldDB" id="A0A0M0HRB2"/>
<reference evidence="2" key="1">
    <citation type="submission" date="2015-08" db="EMBL/GenBank/DDBJ databases">
        <title>Vibrio galatheae sp. nov., a novel member of the Vibrionaceae family isolated from the Solomon Islands.</title>
        <authorList>
            <person name="Giubergia S."/>
            <person name="Machado H."/>
            <person name="Mateiu R.V."/>
            <person name="Gram L."/>
        </authorList>
    </citation>
    <scope>NUCLEOTIDE SEQUENCE [LARGE SCALE GENOMIC DNA]</scope>
    <source>
        <strain evidence="2">DSM 19584</strain>
    </source>
</reference>
<evidence type="ECO:0000313" key="1">
    <source>
        <dbReference type="EMBL" id="KOO04437.1"/>
    </source>
</evidence>
<dbReference type="Proteomes" id="UP000037515">
    <property type="component" value="Unassembled WGS sequence"/>
</dbReference>
<dbReference type="PATRIC" id="fig|693.5.peg.1202"/>
<accession>A0A0M0HRB2</accession>
<proteinExistence type="predicted"/>
<dbReference type="STRING" id="693.AKJ17_05900"/>
<name>A0A0M0HRB2_VIBNE</name>
<comment type="caution">
    <text evidence="1">The sequence shown here is derived from an EMBL/GenBank/DDBJ whole genome shotgun (WGS) entry which is preliminary data.</text>
</comment>
<organism evidence="1 2">
    <name type="scientific">Vibrio nereis</name>
    <dbReference type="NCBI Taxonomy" id="693"/>
    <lineage>
        <taxon>Bacteria</taxon>
        <taxon>Pseudomonadati</taxon>
        <taxon>Pseudomonadota</taxon>
        <taxon>Gammaproteobacteria</taxon>
        <taxon>Vibrionales</taxon>
        <taxon>Vibrionaceae</taxon>
        <taxon>Vibrio</taxon>
    </lineage>
</organism>
<keyword evidence="2" id="KW-1185">Reference proteome</keyword>
<gene>
    <name evidence="1" type="ORF">AKJ17_05900</name>
</gene>
<evidence type="ECO:0000313" key="2">
    <source>
        <dbReference type="Proteomes" id="UP000037515"/>
    </source>
</evidence>
<protein>
    <submittedName>
        <fullName evidence="1">Uncharacterized protein</fullName>
    </submittedName>
</protein>